<accession>A0A016WB21</accession>
<dbReference type="OrthoDB" id="5888845at2759"/>
<evidence type="ECO:0000256" key="1">
    <source>
        <dbReference type="SAM" id="MobiDB-lite"/>
    </source>
</evidence>
<keyword evidence="3" id="KW-1185">Reference proteome</keyword>
<comment type="caution">
    <text evidence="2">The sequence shown here is derived from an EMBL/GenBank/DDBJ whole genome shotgun (WGS) entry which is preliminary data.</text>
</comment>
<dbReference type="Proteomes" id="UP000024635">
    <property type="component" value="Unassembled WGS sequence"/>
</dbReference>
<organism evidence="2 3">
    <name type="scientific">Ancylostoma ceylanicum</name>
    <dbReference type="NCBI Taxonomy" id="53326"/>
    <lineage>
        <taxon>Eukaryota</taxon>
        <taxon>Metazoa</taxon>
        <taxon>Ecdysozoa</taxon>
        <taxon>Nematoda</taxon>
        <taxon>Chromadorea</taxon>
        <taxon>Rhabditida</taxon>
        <taxon>Rhabditina</taxon>
        <taxon>Rhabditomorpha</taxon>
        <taxon>Strongyloidea</taxon>
        <taxon>Ancylostomatidae</taxon>
        <taxon>Ancylostomatinae</taxon>
        <taxon>Ancylostoma</taxon>
    </lineage>
</organism>
<sequence>MKGSTESAVKLSNDRRTTPTTAGSKRKVKATSGSESAEKLFGTKDSRSTEGRPASLDDSFGRIQPRVKTAKRYREIANRRIGGRPKEYDTLEGMFTDEFDEEEAKAKVH</sequence>
<dbReference type="EMBL" id="JARK01000435">
    <property type="protein sequence ID" value="EYC37014.1"/>
    <property type="molecule type" value="Genomic_DNA"/>
</dbReference>
<feature type="compositionally biased region" description="Basic and acidic residues" evidence="1">
    <location>
        <begin position="36"/>
        <end position="50"/>
    </location>
</feature>
<dbReference type="AlphaFoldDB" id="A0A016WB21"/>
<evidence type="ECO:0000313" key="3">
    <source>
        <dbReference type="Proteomes" id="UP000024635"/>
    </source>
</evidence>
<reference evidence="3" key="1">
    <citation type="journal article" date="2015" name="Nat. Genet.">
        <title>The genome and transcriptome of the zoonotic hookworm Ancylostoma ceylanicum identify infection-specific gene families.</title>
        <authorList>
            <person name="Schwarz E.M."/>
            <person name="Hu Y."/>
            <person name="Antoshechkin I."/>
            <person name="Miller M.M."/>
            <person name="Sternberg P.W."/>
            <person name="Aroian R.V."/>
        </authorList>
    </citation>
    <scope>NUCLEOTIDE SEQUENCE</scope>
    <source>
        <strain evidence="3">HY135</strain>
    </source>
</reference>
<protein>
    <submittedName>
        <fullName evidence="2">Uncharacterized protein</fullName>
    </submittedName>
</protein>
<evidence type="ECO:0000313" key="2">
    <source>
        <dbReference type="EMBL" id="EYC37014.1"/>
    </source>
</evidence>
<gene>
    <name evidence="2" type="primary">Acey_s0835.g2598</name>
    <name evidence="2" type="ORF">Y032_0835g2598</name>
</gene>
<proteinExistence type="predicted"/>
<name>A0A016WB21_9BILA</name>
<feature type="region of interest" description="Disordered" evidence="1">
    <location>
        <begin position="1"/>
        <end position="66"/>
    </location>
</feature>